<keyword evidence="2" id="KW-1185">Reference proteome</keyword>
<name>A0A840V071_9BACT</name>
<organism evidence="1 2">
    <name type="scientific">Desulfoprunum benzoelyticum</name>
    <dbReference type="NCBI Taxonomy" id="1506996"/>
    <lineage>
        <taxon>Bacteria</taxon>
        <taxon>Pseudomonadati</taxon>
        <taxon>Thermodesulfobacteriota</taxon>
        <taxon>Desulfobulbia</taxon>
        <taxon>Desulfobulbales</taxon>
        <taxon>Desulfobulbaceae</taxon>
        <taxon>Desulfoprunum</taxon>
    </lineage>
</organism>
<dbReference type="GO" id="GO:0002953">
    <property type="term" value="F:5'-deoxynucleotidase activity"/>
    <property type="evidence" value="ECO:0007669"/>
    <property type="project" value="UniProtKB-EC"/>
</dbReference>
<dbReference type="AlphaFoldDB" id="A0A840V071"/>
<dbReference type="EMBL" id="JACHEO010000003">
    <property type="protein sequence ID" value="MBB5347210.1"/>
    <property type="molecule type" value="Genomic_DNA"/>
</dbReference>
<comment type="caution">
    <text evidence="1">The sequence shown here is derived from an EMBL/GenBank/DDBJ whole genome shotgun (WGS) entry which is preliminary data.</text>
</comment>
<dbReference type="RefSeq" id="WP_183348765.1">
    <property type="nucleotide sequence ID" value="NZ_JACHEO010000003.1"/>
</dbReference>
<proteinExistence type="predicted"/>
<sequence length="198" mass="22316">MTLPKLELADLARAGHVTRWHSVRTSRDQTLAEHLFMVTRIANHLARDLFGPDLDDAALLRIMEYASLHDAPELLMGDLPSPLKRHIEAISGADNPVREIERQIAPWLEDMREDIRRRNPEHLVAIKLADLIDAILFIDHEGIGPHARAVCSGLHQIFGGKIDEAKDLYPGYPWDKAVSLLETLRQDTAAAQIAFERT</sequence>
<gene>
    <name evidence="1" type="ORF">HNQ81_000923</name>
</gene>
<dbReference type="EC" id="3.1.3.89" evidence="1"/>
<dbReference type="Pfam" id="PF12917">
    <property type="entry name" value="YfbR-like"/>
    <property type="match status" value="1"/>
</dbReference>
<evidence type="ECO:0000313" key="1">
    <source>
        <dbReference type="EMBL" id="MBB5347210.1"/>
    </source>
</evidence>
<evidence type="ECO:0000313" key="2">
    <source>
        <dbReference type="Proteomes" id="UP000539642"/>
    </source>
</evidence>
<accession>A0A840V071</accession>
<keyword evidence="1" id="KW-0378">Hydrolase</keyword>
<dbReference type="Proteomes" id="UP000539642">
    <property type="component" value="Unassembled WGS sequence"/>
</dbReference>
<dbReference type="Gene3D" id="1.10.3210.10">
    <property type="entry name" value="Hypothetical protein af1432"/>
    <property type="match status" value="1"/>
</dbReference>
<reference evidence="1 2" key="1">
    <citation type="submission" date="2020-08" db="EMBL/GenBank/DDBJ databases">
        <title>Genomic Encyclopedia of Type Strains, Phase IV (KMG-IV): sequencing the most valuable type-strain genomes for metagenomic binning, comparative biology and taxonomic classification.</title>
        <authorList>
            <person name="Goeker M."/>
        </authorList>
    </citation>
    <scope>NUCLEOTIDE SEQUENCE [LARGE SCALE GENOMIC DNA]</scope>
    <source>
        <strain evidence="1 2">DSM 28570</strain>
    </source>
</reference>
<dbReference type="SUPFAM" id="SSF109604">
    <property type="entry name" value="HD-domain/PDEase-like"/>
    <property type="match status" value="1"/>
</dbReference>
<protein>
    <submittedName>
        <fullName evidence="1">5'-deoxynucleotidase</fullName>
        <ecNumber evidence="1">3.1.3.89</ecNumber>
    </submittedName>
</protein>